<keyword evidence="5" id="KW-1185">Reference proteome</keyword>
<feature type="compositionally biased region" description="Low complexity" evidence="1">
    <location>
        <begin position="135"/>
        <end position="146"/>
    </location>
</feature>
<evidence type="ECO:0000313" key="5">
    <source>
        <dbReference type="Proteomes" id="UP000001312"/>
    </source>
</evidence>
<dbReference type="eggNOG" id="ENOG502SSV2">
    <property type="taxonomic scope" value="Eukaryota"/>
</dbReference>
<feature type="domain" description="DUF7730" evidence="3">
    <location>
        <begin position="81"/>
        <end position="301"/>
    </location>
</feature>
<dbReference type="PANTHER" id="PTHR38790">
    <property type="entry name" value="2EXR DOMAIN-CONTAINING PROTEIN-RELATED"/>
    <property type="match status" value="1"/>
</dbReference>
<dbReference type="AlphaFoldDB" id="A7ECK6"/>
<dbReference type="InParanoid" id="A7ECK6"/>
<accession>A7ECK6</accession>
<evidence type="ECO:0000256" key="1">
    <source>
        <dbReference type="SAM" id="MobiDB-lite"/>
    </source>
</evidence>
<feature type="transmembrane region" description="Helical" evidence="2">
    <location>
        <begin position="12"/>
        <end position="36"/>
    </location>
</feature>
<dbReference type="InterPro" id="IPR056632">
    <property type="entry name" value="DUF7730"/>
</dbReference>
<dbReference type="PANTHER" id="PTHR38790:SF9">
    <property type="entry name" value="F-BOX DOMAIN-CONTAINING PROTEIN"/>
    <property type="match status" value="1"/>
</dbReference>
<name>A7ECK6_SCLS1</name>
<keyword evidence="2" id="KW-0472">Membrane</keyword>
<dbReference type="Pfam" id="PF24864">
    <property type="entry name" value="DUF7730"/>
    <property type="match status" value="1"/>
</dbReference>
<gene>
    <name evidence="4" type="ORF">SS1G_03045</name>
</gene>
<sequence length="345" mass="38761">MSLGAVRSAVKEVLLCTASYFIGCLYALFVLIFYILGKPCSRFGKAYLKKSSPYTLRMNDSALTLPLSSASDTENRKHTTHTQDQCLLLTKLPAELRKSIWELCLGGRRFRFSLLGGPGESTQLVCHEEPNQQGSSLHPLPSELPSNDNRNITAAHPGQNRKVFPLVLTCRRIYSEAIDCLYSRNNFNISACYLGGLPSLLLPQRFNAIRSMTIDWGFPYGSPIPLGLEGFSHQTWGFWVKSWKILASMKGLSVLDVKLSGDVFFNSYQWTRLGEEEKALVLQPIREVTRPEKFRLLLPFSLEIYDSPLTNLPCSISFEKAYLITFVKGARAAMIEDLKDVCSIL</sequence>
<evidence type="ECO:0000256" key="2">
    <source>
        <dbReference type="SAM" id="Phobius"/>
    </source>
</evidence>
<dbReference type="HOGENOM" id="CLU_921657_0_0_1"/>
<dbReference type="KEGG" id="ssl:SS1G_03045"/>
<dbReference type="EMBL" id="CH476623">
    <property type="protein sequence ID" value="EDO00185.1"/>
    <property type="molecule type" value="Genomic_DNA"/>
</dbReference>
<feature type="region of interest" description="Disordered" evidence="1">
    <location>
        <begin position="130"/>
        <end position="156"/>
    </location>
</feature>
<dbReference type="STRING" id="665079.A7ECK6"/>
<keyword evidence="2" id="KW-1133">Transmembrane helix</keyword>
<proteinExistence type="predicted"/>
<dbReference type="OMA" id="NISAMKG"/>
<dbReference type="RefSeq" id="XP_001596822.1">
    <property type="nucleotide sequence ID" value="XM_001596772.1"/>
</dbReference>
<dbReference type="Proteomes" id="UP000001312">
    <property type="component" value="Unassembled WGS sequence"/>
</dbReference>
<dbReference type="GeneID" id="5492312"/>
<organism evidence="4 5">
    <name type="scientific">Sclerotinia sclerotiorum (strain ATCC 18683 / 1980 / Ss-1)</name>
    <name type="common">White mold</name>
    <name type="synonym">Whetzelinia sclerotiorum</name>
    <dbReference type="NCBI Taxonomy" id="665079"/>
    <lineage>
        <taxon>Eukaryota</taxon>
        <taxon>Fungi</taxon>
        <taxon>Dikarya</taxon>
        <taxon>Ascomycota</taxon>
        <taxon>Pezizomycotina</taxon>
        <taxon>Leotiomycetes</taxon>
        <taxon>Helotiales</taxon>
        <taxon>Sclerotiniaceae</taxon>
        <taxon>Sclerotinia</taxon>
    </lineage>
</organism>
<evidence type="ECO:0000313" key="4">
    <source>
        <dbReference type="EMBL" id="EDO00185.1"/>
    </source>
</evidence>
<keyword evidence="2" id="KW-0812">Transmembrane</keyword>
<protein>
    <recommendedName>
        <fullName evidence="3">DUF7730 domain-containing protein</fullName>
    </recommendedName>
</protein>
<reference evidence="5" key="1">
    <citation type="journal article" date="2011" name="PLoS Genet.">
        <title>Genomic analysis of the necrotrophic fungal pathogens Sclerotinia sclerotiorum and Botrytis cinerea.</title>
        <authorList>
            <person name="Amselem J."/>
            <person name="Cuomo C.A."/>
            <person name="van Kan J.A."/>
            <person name="Viaud M."/>
            <person name="Benito E.P."/>
            <person name="Couloux A."/>
            <person name="Coutinho P.M."/>
            <person name="de Vries R.P."/>
            <person name="Dyer P.S."/>
            <person name="Fillinger S."/>
            <person name="Fournier E."/>
            <person name="Gout L."/>
            <person name="Hahn M."/>
            <person name="Kohn L."/>
            <person name="Lapalu N."/>
            <person name="Plummer K.M."/>
            <person name="Pradier J.M."/>
            <person name="Quevillon E."/>
            <person name="Sharon A."/>
            <person name="Simon A."/>
            <person name="ten Have A."/>
            <person name="Tudzynski B."/>
            <person name="Tudzynski P."/>
            <person name="Wincker P."/>
            <person name="Andrew M."/>
            <person name="Anthouard V."/>
            <person name="Beever R.E."/>
            <person name="Beffa R."/>
            <person name="Benoit I."/>
            <person name="Bouzid O."/>
            <person name="Brault B."/>
            <person name="Chen Z."/>
            <person name="Choquer M."/>
            <person name="Collemare J."/>
            <person name="Cotton P."/>
            <person name="Danchin E.G."/>
            <person name="Da Silva C."/>
            <person name="Gautier A."/>
            <person name="Giraud C."/>
            <person name="Giraud T."/>
            <person name="Gonzalez C."/>
            <person name="Grossetete S."/>
            <person name="Guldener U."/>
            <person name="Henrissat B."/>
            <person name="Howlett B.J."/>
            <person name="Kodira C."/>
            <person name="Kretschmer M."/>
            <person name="Lappartient A."/>
            <person name="Leroch M."/>
            <person name="Levis C."/>
            <person name="Mauceli E."/>
            <person name="Neuveglise C."/>
            <person name="Oeser B."/>
            <person name="Pearson M."/>
            <person name="Poulain J."/>
            <person name="Poussereau N."/>
            <person name="Quesneville H."/>
            <person name="Rascle C."/>
            <person name="Schumacher J."/>
            <person name="Segurens B."/>
            <person name="Sexton A."/>
            <person name="Silva E."/>
            <person name="Sirven C."/>
            <person name="Soanes D.M."/>
            <person name="Talbot N.J."/>
            <person name="Templeton M."/>
            <person name="Yandava C."/>
            <person name="Yarden O."/>
            <person name="Zeng Q."/>
            <person name="Rollins J.A."/>
            <person name="Lebrun M.H."/>
            <person name="Dickman M."/>
        </authorList>
    </citation>
    <scope>NUCLEOTIDE SEQUENCE [LARGE SCALE GENOMIC DNA]</scope>
    <source>
        <strain evidence="5">ATCC 18683 / 1980 / Ss-1</strain>
    </source>
</reference>
<evidence type="ECO:0000259" key="3">
    <source>
        <dbReference type="Pfam" id="PF24864"/>
    </source>
</evidence>